<dbReference type="SMART" id="SM00636">
    <property type="entry name" value="Glyco_18"/>
    <property type="match status" value="1"/>
</dbReference>
<reference evidence="18 19" key="1">
    <citation type="journal article" date="2021" name="Nat. Commun.">
        <title>Genetic determinants of endophytism in the Arabidopsis root mycobiome.</title>
        <authorList>
            <person name="Mesny F."/>
            <person name="Miyauchi S."/>
            <person name="Thiergart T."/>
            <person name="Pickel B."/>
            <person name="Atanasova L."/>
            <person name="Karlsson M."/>
            <person name="Huettel B."/>
            <person name="Barry K.W."/>
            <person name="Haridas S."/>
            <person name="Chen C."/>
            <person name="Bauer D."/>
            <person name="Andreopoulos W."/>
            <person name="Pangilinan J."/>
            <person name="LaButti K."/>
            <person name="Riley R."/>
            <person name="Lipzen A."/>
            <person name="Clum A."/>
            <person name="Drula E."/>
            <person name="Henrissat B."/>
            <person name="Kohler A."/>
            <person name="Grigoriev I.V."/>
            <person name="Martin F.M."/>
            <person name="Hacquard S."/>
        </authorList>
    </citation>
    <scope>NUCLEOTIDE SEQUENCE [LARGE SCALE GENOMIC DNA]</scope>
    <source>
        <strain evidence="18 19">MPI-CAGE-CH-0241</strain>
    </source>
</reference>
<accession>A0A9P8VU38</accession>
<gene>
    <name evidence="18" type="ORF">B0T10DRAFT_415835</name>
</gene>
<dbReference type="GO" id="GO:0008061">
    <property type="term" value="F:chitin binding"/>
    <property type="evidence" value="ECO:0007669"/>
    <property type="project" value="UniProtKB-KW"/>
</dbReference>
<evidence type="ECO:0000256" key="3">
    <source>
        <dbReference type="ARBA" id="ARBA00008682"/>
    </source>
</evidence>
<comment type="catalytic activity">
    <reaction evidence="1">
        <text>Random endo-hydrolysis of N-acetyl-beta-D-glucosaminide (1-&gt;4)-beta-linkages in chitin and chitodextrins.</text>
        <dbReference type="EC" id="3.2.1.14"/>
    </reaction>
</comment>
<comment type="subcellular location">
    <subcellularLocation>
        <location evidence="2">Secreted</location>
    </subcellularLocation>
</comment>
<dbReference type="InterPro" id="IPR017853">
    <property type="entry name" value="GH"/>
</dbReference>
<dbReference type="SMART" id="SM00257">
    <property type="entry name" value="LysM"/>
    <property type="match status" value="2"/>
</dbReference>
<dbReference type="Gene3D" id="3.10.50.10">
    <property type="match status" value="1"/>
</dbReference>
<evidence type="ECO:0000256" key="14">
    <source>
        <dbReference type="RuleBase" id="RU000489"/>
    </source>
</evidence>
<dbReference type="CDD" id="cd00035">
    <property type="entry name" value="ChtBD1"/>
    <property type="match status" value="1"/>
</dbReference>
<evidence type="ECO:0000256" key="8">
    <source>
        <dbReference type="ARBA" id="ARBA00023024"/>
    </source>
</evidence>
<dbReference type="GO" id="GO:0008843">
    <property type="term" value="F:endochitinase activity"/>
    <property type="evidence" value="ECO:0007669"/>
    <property type="project" value="UniProtKB-EC"/>
</dbReference>
<dbReference type="SUPFAM" id="SSF54556">
    <property type="entry name" value="Chitinase insertion domain"/>
    <property type="match status" value="1"/>
</dbReference>
<dbReference type="PANTHER" id="PTHR47700:SF2">
    <property type="entry name" value="CHITINASE"/>
    <property type="match status" value="1"/>
</dbReference>
<dbReference type="InterPro" id="IPR036779">
    <property type="entry name" value="LysM_dom_sf"/>
</dbReference>
<keyword evidence="8" id="KW-0146">Chitin degradation</keyword>
<evidence type="ECO:0000256" key="1">
    <source>
        <dbReference type="ARBA" id="ARBA00000822"/>
    </source>
</evidence>
<dbReference type="Proteomes" id="UP000777438">
    <property type="component" value="Unassembled WGS sequence"/>
</dbReference>
<evidence type="ECO:0000256" key="13">
    <source>
        <dbReference type="ARBA" id="ARBA00044955"/>
    </source>
</evidence>
<dbReference type="PANTHER" id="PTHR47700">
    <property type="entry name" value="V CHITINASE, PUTATIVE (AFU_ORTHOLOGUE AFUA_6G13720)-RELATED"/>
    <property type="match status" value="1"/>
</dbReference>
<dbReference type="OrthoDB" id="73875at2759"/>
<comment type="similarity">
    <text evidence="13">Belongs to the secreted LysM effector family.</text>
</comment>
<dbReference type="Gene3D" id="3.20.20.80">
    <property type="entry name" value="Glycosidases"/>
    <property type="match status" value="1"/>
</dbReference>
<dbReference type="InterPro" id="IPR053214">
    <property type="entry name" value="LysM12-like"/>
</dbReference>
<feature type="domain" description="GH18" evidence="17">
    <location>
        <begin position="516"/>
        <end position="867"/>
    </location>
</feature>
<organism evidence="18 19">
    <name type="scientific">Thelonectria olida</name>
    <dbReference type="NCBI Taxonomy" id="1576542"/>
    <lineage>
        <taxon>Eukaryota</taxon>
        <taxon>Fungi</taxon>
        <taxon>Dikarya</taxon>
        <taxon>Ascomycota</taxon>
        <taxon>Pezizomycotina</taxon>
        <taxon>Sordariomycetes</taxon>
        <taxon>Hypocreomycetidae</taxon>
        <taxon>Hypocreales</taxon>
        <taxon>Nectriaceae</taxon>
        <taxon>Thelonectria</taxon>
    </lineage>
</organism>
<keyword evidence="11 14" id="KW-0326">Glycosidase</keyword>
<dbReference type="AlphaFoldDB" id="A0A9P8VU38"/>
<evidence type="ECO:0000256" key="6">
    <source>
        <dbReference type="ARBA" id="ARBA00022669"/>
    </source>
</evidence>
<comment type="caution">
    <text evidence="18">The sequence shown here is derived from an EMBL/GenBank/DDBJ whole genome shotgun (WGS) entry which is preliminary data.</text>
</comment>
<comment type="similarity">
    <text evidence="3">Belongs to the glycosyl hydrolase 18 family. Chitinase class V subfamily.</text>
</comment>
<evidence type="ECO:0000313" key="19">
    <source>
        <dbReference type="Proteomes" id="UP000777438"/>
    </source>
</evidence>
<keyword evidence="7 14" id="KW-0378">Hydrolase</keyword>
<feature type="domain" description="LysM" evidence="16">
    <location>
        <begin position="373"/>
        <end position="421"/>
    </location>
</feature>
<evidence type="ECO:0000256" key="10">
    <source>
        <dbReference type="ARBA" id="ARBA00023277"/>
    </source>
</evidence>
<dbReference type="InterPro" id="IPR011583">
    <property type="entry name" value="Chitinase_II/V-like_cat"/>
</dbReference>
<dbReference type="GO" id="GO:0005576">
    <property type="term" value="C:extracellular region"/>
    <property type="evidence" value="ECO:0007669"/>
    <property type="project" value="UniProtKB-SubCell"/>
</dbReference>
<evidence type="ECO:0000259" key="17">
    <source>
        <dbReference type="PROSITE" id="PS51910"/>
    </source>
</evidence>
<evidence type="ECO:0000256" key="9">
    <source>
        <dbReference type="ARBA" id="ARBA00023026"/>
    </source>
</evidence>
<evidence type="ECO:0000256" key="5">
    <source>
        <dbReference type="ARBA" id="ARBA00022525"/>
    </source>
</evidence>
<dbReference type="InterPro" id="IPR001579">
    <property type="entry name" value="Glyco_hydro_18_chit_AS"/>
</dbReference>
<name>A0A9P8VU38_9HYPO</name>
<dbReference type="GO" id="GO:0000272">
    <property type="term" value="P:polysaccharide catabolic process"/>
    <property type="evidence" value="ECO:0007669"/>
    <property type="project" value="UniProtKB-KW"/>
</dbReference>
<feature type="non-terminal residue" evidence="18">
    <location>
        <position position="1"/>
    </location>
</feature>
<keyword evidence="5" id="KW-0964">Secreted</keyword>
<feature type="chain" id="PRO_5040415689" description="chitinase" evidence="15">
    <location>
        <begin position="26"/>
        <end position="867"/>
    </location>
</feature>
<dbReference type="PROSITE" id="PS01095">
    <property type="entry name" value="GH18_1"/>
    <property type="match status" value="1"/>
</dbReference>
<dbReference type="InterPro" id="IPR001223">
    <property type="entry name" value="Glyco_hydro18_cat"/>
</dbReference>
<dbReference type="Pfam" id="PF00704">
    <property type="entry name" value="Glyco_hydro_18"/>
    <property type="match status" value="1"/>
</dbReference>
<dbReference type="Pfam" id="PF01476">
    <property type="entry name" value="LysM"/>
    <property type="match status" value="2"/>
</dbReference>
<proteinExistence type="inferred from homology"/>
<protein>
    <recommendedName>
        <fullName evidence="4">chitinase</fullName>
        <ecNumber evidence="4">3.2.1.14</ecNumber>
    </recommendedName>
</protein>
<keyword evidence="12" id="KW-0624">Polysaccharide degradation</keyword>
<evidence type="ECO:0000313" key="18">
    <source>
        <dbReference type="EMBL" id="KAH6874030.1"/>
    </source>
</evidence>
<dbReference type="PROSITE" id="PS51782">
    <property type="entry name" value="LYSM"/>
    <property type="match status" value="2"/>
</dbReference>
<evidence type="ECO:0000256" key="7">
    <source>
        <dbReference type="ARBA" id="ARBA00022801"/>
    </source>
</evidence>
<dbReference type="EC" id="3.2.1.14" evidence="4"/>
<keyword evidence="6" id="KW-0147">Chitin-binding</keyword>
<dbReference type="PROSITE" id="PS51910">
    <property type="entry name" value="GH18_2"/>
    <property type="match status" value="1"/>
</dbReference>
<keyword evidence="9" id="KW-0843">Virulence</keyword>
<dbReference type="SUPFAM" id="SSF51445">
    <property type="entry name" value="(Trans)glycosidases"/>
    <property type="match status" value="1"/>
</dbReference>
<dbReference type="InterPro" id="IPR018392">
    <property type="entry name" value="LysM"/>
</dbReference>
<dbReference type="EMBL" id="JAGPYM010000042">
    <property type="protein sequence ID" value="KAH6874030.1"/>
    <property type="molecule type" value="Genomic_DNA"/>
</dbReference>
<evidence type="ECO:0000259" key="16">
    <source>
        <dbReference type="PROSITE" id="PS51782"/>
    </source>
</evidence>
<evidence type="ECO:0000256" key="4">
    <source>
        <dbReference type="ARBA" id="ARBA00012729"/>
    </source>
</evidence>
<keyword evidence="19" id="KW-1185">Reference proteome</keyword>
<sequence>MWLPAALGLGLWLICLSAAVTEALSQFERLQLNSRPCPRSCDASKNPNEWSFYHDIQQLAVCNEPLLLDYNLLTSFEDPNTDITIRACTLGNAASTVNYLQDSGYVDPDALGETNFGPGRKRRAVPSNATCGAGPASKSSVKAYLTQWDTSEPSLGNQTDAVVATKSLKESLRGDSNVCKKVVFGYFHGTLVGVYSGSLIDTRKTSEAILQRLMDEMDGDDSTTRKALEMCAQECTSNNIFGAVADASGDFAAVQAIMKSWSEGERVAKTANGHTTTIDKTPVWSFNNVTTSLQGRNLRYINPRAECRSIRVGSGDTCATLATRCGIGATAFKQFNKGTKDLCSTLTPGQPVCCSSGTLPDIRPDPNADGSCSFHEVEPDEGCQTIATSNGLTMDDLLDFNNKTWGWTGCKNLQVGLRVCVSKGRPPMPASVYNAVCGPTVPGTDPPGDDEELADLNPCPLDVCCNIWGQCGTTKDFCIKSKSETGNPGTSKPGENGCISNCGMELVNNDEPPAQYRKIGYFEGWNYKRPCLNMDVLDIDNSYSHIHFAFGEISSDLKVVIKDENQEQWNLFLGAGGDFKPKKILSFGGWDFSNGPETSGRFRKAVAPGNREAFANRVVAFANENNLDGVDFDWEYPGATDIDGSEPGEEKDGENYLQFLKLVREKLPKQRSLSIAAPASYWYLRGFPIKKMAPVLDYIVLMTYDLHGQWDVGRKWAMDGCPAGNCLRSHINSTETHESLVMVTKAGVVSHKIVVGVTSYGRSFKMSDATCRGPQCTFLGERNNSPAQKGRCTDTGGYISNFEILEIIKKGGAIKSWYDSETDSDYLVYNKVEWVAYMTEETKSRRTGDYKNINFGGTSDWALDLQG</sequence>
<keyword evidence="10" id="KW-0119">Carbohydrate metabolism</keyword>
<keyword evidence="15" id="KW-0732">Signal</keyword>
<feature type="domain" description="LysM" evidence="16">
    <location>
        <begin position="308"/>
        <end position="354"/>
    </location>
</feature>
<dbReference type="SUPFAM" id="SSF54106">
    <property type="entry name" value="LysM domain"/>
    <property type="match status" value="2"/>
</dbReference>
<dbReference type="CDD" id="cd02878">
    <property type="entry name" value="GH18_zymocin_alpha"/>
    <property type="match status" value="1"/>
</dbReference>
<dbReference type="Gene3D" id="3.30.60.10">
    <property type="entry name" value="Endochitinase-like"/>
    <property type="match status" value="1"/>
</dbReference>
<dbReference type="InterPro" id="IPR029070">
    <property type="entry name" value="Chitinase_insertion_sf"/>
</dbReference>
<evidence type="ECO:0000256" key="12">
    <source>
        <dbReference type="ARBA" id="ARBA00023326"/>
    </source>
</evidence>
<evidence type="ECO:0000256" key="2">
    <source>
        <dbReference type="ARBA" id="ARBA00004613"/>
    </source>
</evidence>
<evidence type="ECO:0000256" key="15">
    <source>
        <dbReference type="SAM" id="SignalP"/>
    </source>
</evidence>
<evidence type="ECO:0000256" key="11">
    <source>
        <dbReference type="ARBA" id="ARBA00023295"/>
    </source>
</evidence>
<dbReference type="Gene3D" id="3.10.350.10">
    <property type="entry name" value="LysM domain"/>
    <property type="match status" value="2"/>
</dbReference>
<dbReference type="SUPFAM" id="SSF57016">
    <property type="entry name" value="Plant lectins/antimicrobial peptides"/>
    <property type="match status" value="1"/>
</dbReference>
<dbReference type="GO" id="GO:0006032">
    <property type="term" value="P:chitin catabolic process"/>
    <property type="evidence" value="ECO:0007669"/>
    <property type="project" value="UniProtKB-KW"/>
</dbReference>
<dbReference type="InterPro" id="IPR036861">
    <property type="entry name" value="Endochitinase-like_sf"/>
</dbReference>
<feature type="signal peptide" evidence="15">
    <location>
        <begin position="1"/>
        <end position="25"/>
    </location>
</feature>